<comment type="similarity">
    <text evidence="1">Belongs to the short-chain dehydrogenases/reductases (SDR) family.</text>
</comment>
<keyword evidence="5" id="KW-1185">Reference proteome</keyword>
<evidence type="ECO:0000256" key="1">
    <source>
        <dbReference type="ARBA" id="ARBA00006484"/>
    </source>
</evidence>
<dbReference type="AlphaFoldDB" id="A0A316ULZ8"/>
<keyword evidence="2" id="KW-0521">NADP</keyword>
<dbReference type="InterPro" id="IPR036291">
    <property type="entry name" value="NAD(P)-bd_dom_sf"/>
</dbReference>
<evidence type="ECO:0000256" key="2">
    <source>
        <dbReference type="ARBA" id="ARBA00022857"/>
    </source>
</evidence>
<dbReference type="InterPro" id="IPR002347">
    <property type="entry name" value="SDR_fam"/>
</dbReference>
<dbReference type="CDD" id="cd05233">
    <property type="entry name" value="SDR_c"/>
    <property type="match status" value="1"/>
</dbReference>
<sequence>MHPAIKSGNVAVITGGASGIGLALAQLYAKQGLRVAVGDSDDSALRAVPNGIEALPVDVTSKESLASFRDAIATKFPGKPISILHANAGVGGPTKASDPEGWERIMNVNFHGVVNTVHTFLPLIKQGGQPALICNTGSKQGITTPPGSGAAYNISKAATKVFTEQLAHELRQDEVTKGNISVHLLIPGWVHTGLTGAKSGKAKPEGAWSAEQTADFCLEKINKSRDAFYVLCPDNDTPTALDQARMEYNVNDIIQDRPALSRWHPDYESQYAQFIKSKGL</sequence>
<dbReference type="GO" id="GO:0050664">
    <property type="term" value="F:oxidoreductase activity, acting on NAD(P)H, oxygen as acceptor"/>
    <property type="evidence" value="ECO:0007669"/>
    <property type="project" value="TreeGrafter"/>
</dbReference>
<evidence type="ECO:0000256" key="3">
    <source>
        <dbReference type="ARBA" id="ARBA00023002"/>
    </source>
</evidence>
<protein>
    <submittedName>
        <fullName evidence="4">NAD(P)-binding protein</fullName>
    </submittedName>
</protein>
<dbReference type="RefSeq" id="XP_025360881.1">
    <property type="nucleotide sequence ID" value="XM_025509313.1"/>
</dbReference>
<dbReference type="Pfam" id="PF00106">
    <property type="entry name" value="adh_short"/>
    <property type="match status" value="1"/>
</dbReference>
<organism evidence="4 5">
    <name type="scientific">Jaminaea rosea</name>
    <dbReference type="NCBI Taxonomy" id="1569628"/>
    <lineage>
        <taxon>Eukaryota</taxon>
        <taxon>Fungi</taxon>
        <taxon>Dikarya</taxon>
        <taxon>Basidiomycota</taxon>
        <taxon>Ustilaginomycotina</taxon>
        <taxon>Exobasidiomycetes</taxon>
        <taxon>Microstromatales</taxon>
        <taxon>Microstromatales incertae sedis</taxon>
        <taxon>Jaminaea</taxon>
    </lineage>
</organism>
<proteinExistence type="inferred from homology"/>
<dbReference type="PANTHER" id="PTHR43008:SF7">
    <property type="entry name" value="SHORT CHAIN DEHYDROGENASE_REDUCTASE (AFU_ORTHOLOGUE AFUA_2G00830)"/>
    <property type="match status" value="1"/>
</dbReference>
<dbReference type="InterPro" id="IPR020904">
    <property type="entry name" value="Sc_DH/Rdtase_CS"/>
</dbReference>
<dbReference type="GeneID" id="37031136"/>
<keyword evidence="3" id="KW-0560">Oxidoreductase</keyword>
<dbReference type="Proteomes" id="UP000245884">
    <property type="component" value="Unassembled WGS sequence"/>
</dbReference>
<dbReference type="PRINTS" id="PR00081">
    <property type="entry name" value="GDHRDH"/>
</dbReference>
<accession>A0A316ULZ8</accession>
<name>A0A316ULZ8_9BASI</name>
<dbReference type="OrthoDB" id="5307821at2759"/>
<dbReference type="PANTHER" id="PTHR43008">
    <property type="entry name" value="BENZIL REDUCTASE"/>
    <property type="match status" value="1"/>
</dbReference>
<gene>
    <name evidence="4" type="ORF">BDZ90DRAFT_280793</name>
</gene>
<dbReference type="GO" id="GO:0016616">
    <property type="term" value="F:oxidoreductase activity, acting on the CH-OH group of donors, NAD or NADP as acceptor"/>
    <property type="evidence" value="ECO:0007669"/>
    <property type="project" value="UniProtKB-ARBA"/>
</dbReference>
<evidence type="ECO:0000313" key="5">
    <source>
        <dbReference type="Proteomes" id="UP000245884"/>
    </source>
</evidence>
<dbReference type="Gene3D" id="3.40.50.720">
    <property type="entry name" value="NAD(P)-binding Rossmann-like Domain"/>
    <property type="match status" value="1"/>
</dbReference>
<dbReference type="STRING" id="1569628.A0A316ULZ8"/>
<dbReference type="EMBL" id="KZ819672">
    <property type="protein sequence ID" value="PWN26269.1"/>
    <property type="molecule type" value="Genomic_DNA"/>
</dbReference>
<reference evidence="4 5" key="1">
    <citation type="journal article" date="2018" name="Mol. Biol. Evol.">
        <title>Broad Genomic Sampling Reveals a Smut Pathogenic Ancestry of the Fungal Clade Ustilaginomycotina.</title>
        <authorList>
            <person name="Kijpornyongpan T."/>
            <person name="Mondo S.J."/>
            <person name="Barry K."/>
            <person name="Sandor L."/>
            <person name="Lee J."/>
            <person name="Lipzen A."/>
            <person name="Pangilinan J."/>
            <person name="LaButti K."/>
            <person name="Hainaut M."/>
            <person name="Henrissat B."/>
            <person name="Grigoriev I.V."/>
            <person name="Spatafora J.W."/>
            <person name="Aime M.C."/>
        </authorList>
    </citation>
    <scope>NUCLEOTIDE SEQUENCE [LARGE SCALE GENOMIC DNA]</scope>
    <source>
        <strain evidence="4 5">MCA 5214</strain>
    </source>
</reference>
<dbReference type="SUPFAM" id="SSF51735">
    <property type="entry name" value="NAD(P)-binding Rossmann-fold domains"/>
    <property type="match status" value="1"/>
</dbReference>
<dbReference type="PROSITE" id="PS00061">
    <property type="entry name" value="ADH_SHORT"/>
    <property type="match status" value="1"/>
</dbReference>
<evidence type="ECO:0000313" key="4">
    <source>
        <dbReference type="EMBL" id="PWN26269.1"/>
    </source>
</evidence>